<name>A0A378PIA2_9GAMM</name>
<proteinExistence type="predicted"/>
<evidence type="ECO:0000313" key="1">
    <source>
        <dbReference type="EMBL" id="KTD70653.1"/>
    </source>
</evidence>
<dbReference type="EMBL" id="LNYZ01000038">
    <property type="protein sequence ID" value="KTD70653.1"/>
    <property type="molecule type" value="Genomic_DNA"/>
</dbReference>
<evidence type="ECO:0000313" key="2">
    <source>
        <dbReference type="EMBL" id="STY85820.1"/>
    </source>
</evidence>
<keyword evidence="3" id="KW-1185">Reference proteome</keyword>
<dbReference type="Proteomes" id="UP000255110">
    <property type="component" value="Unassembled WGS sequence"/>
</dbReference>
<evidence type="ECO:0000313" key="3">
    <source>
        <dbReference type="Proteomes" id="UP000054820"/>
    </source>
</evidence>
<dbReference type="STRING" id="460.Lstg_3138"/>
<dbReference type="Proteomes" id="UP000054820">
    <property type="component" value="Unassembled WGS sequence"/>
</dbReference>
<gene>
    <name evidence="1" type="ORF">Lstg_3138</name>
    <name evidence="2" type="ORF">NCTC11991_03340</name>
</gene>
<evidence type="ECO:0000313" key="4">
    <source>
        <dbReference type="Proteomes" id="UP000255110"/>
    </source>
</evidence>
<reference evidence="1 3" key="1">
    <citation type="submission" date="2015-11" db="EMBL/GenBank/DDBJ databases">
        <title>Genomic analysis of 38 Legionella species identifies large and diverse effector repertoires.</title>
        <authorList>
            <person name="Burstein D."/>
            <person name="Amaro F."/>
            <person name="Zusman T."/>
            <person name="Lifshitz Z."/>
            <person name="Cohen O."/>
            <person name="Gilbert J.A."/>
            <person name="Pupko T."/>
            <person name="Shuman H.A."/>
            <person name="Segal G."/>
        </authorList>
    </citation>
    <scope>NUCLEOTIDE SEQUENCE [LARGE SCALE GENOMIC DNA]</scope>
    <source>
        <strain evidence="1 3">SC-18-C9</strain>
    </source>
</reference>
<reference evidence="2 4" key="2">
    <citation type="submission" date="2018-06" db="EMBL/GenBank/DDBJ databases">
        <authorList>
            <consortium name="Pathogen Informatics"/>
            <person name="Doyle S."/>
        </authorList>
    </citation>
    <scope>NUCLEOTIDE SEQUENCE [LARGE SCALE GENOMIC DNA]</scope>
    <source>
        <strain evidence="2 4">NCTC11991</strain>
    </source>
</reference>
<dbReference type="EMBL" id="UGOY01000002">
    <property type="protein sequence ID" value="STY85820.1"/>
    <property type="molecule type" value="Genomic_DNA"/>
</dbReference>
<dbReference type="RefSeq" id="WP_115324599.1">
    <property type="nucleotide sequence ID" value="NZ_CAAAIO010000006.1"/>
</dbReference>
<dbReference type="AlphaFoldDB" id="A0A378PIA2"/>
<protein>
    <submittedName>
        <fullName evidence="2">Uncharacterized protein</fullName>
    </submittedName>
</protein>
<accession>A0A378PIA2</accession>
<organism evidence="2 4">
    <name type="scientific">Legionella steigerwaltii</name>
    <dbReference type="NCBI Taxonomy" id="460"/>
    <lineage>
        <taxon>Bacteria</taxon>
        <taxon>Pseudomonadati</taxon>
        <taxon>Pseudomonadota</taxon>
        <taxon>Gammaproteobacteria</taxon>
        <taxon>Legionellales</taxon>
        <taxon>Legionellaceae</taxon>
        <taxon>Legionella</taxon>
    </lineage>
</organism>
<sequence>MLYLTRTPWCMIYYNTALLSALLKQAQQGGEGSLYNEMELPPYKAVGTALRFNNIEVVAALVYCRPNVNNTGSKIPPNPIIFYQS</sequence>